<evidence type="ECO:0000313" key="1">
    <source>
        <dbReference type="EMBL" id="SUI00794.1"/>
    </source>
</evidence>
<dbReference type="EC" id="1.8.-.-" evidence="1"/>
<organism evidence="1 2">
    <name type="scientific">Salmonella enterica subsp. indica</name>
    <dbReference type="NCBI Taxonomy" id="59207"/>
    <lineage>
        <taxon>Bacteria</taxon>
        <taxon>Pseudomonadati</taxon>
        <taxon>Pseudomonadota</taxon>
        <taxon>Gammaproteobacteria</taxon>
        <taxon>Enterobacterales</taxon>
        <taxon>Enterobacteriaceae</taxon>
        <taxon>Salmonella</taxon>
    </lineage>
</organism>
<dbReference type="Proteomes" id="UP000254220">
    <property type="component" value="Unassembled WGS sequence"/>
</dbReference>
<protein>
    <submittedName>
        <fullName evidence="1">Reductase</fullName>
        <ecNumber evidence="1">1.8.-.-</ecNumber>
    </submittedName>
</protein>
<dbReference type="PROSITE" id="PS51318">
    <property type="entry name" value="TAT"/>
    <property type="match status" value="1"/>
</dbReference>
<dbReference type="AlphaFoldDB" id="A0A379XJZ5"/>
<proteinExistence type="predicted"/>
<dbReference type="EMBL" id="UGYB01000001">
    <property type="protein sequence ID" value="SUI00794.1"/>
    <property type="molecule type" value="Genomic_DNA"/>
</dbReference>
<name>A0A379XJZ5_SALER</name>
<keyword evidence="1" id="KW-0560">Oxidoreductase</keyword>
<evidence type="ECO:0000313" key="2">
    <source>
        <dbReference type="Proteomes" id="UP000254220"/>
    </source>
</evidence>
<dbReference type="InterPro" id="IPR006311">
    <property type="entry name" value="TAT_signal"/>
</dbReference>
<dbReference type="GO" id="GO:0016491">
    <property type="term" value="F:oxidoreductase activity"/>
    <property type="evidence" value="ECO:0007669"/>
    <property type="project" value="UniProtKB-KW"/>
</dbReference>
<gene>
    <name evidence="1" type="primary">yedY_2</name>
    <name evidence="1" type="ORF">NCTC12420_00462</name>
</gene>
<accession>A0A379XJZ5</accession>
<sequence>MKKIRPLAEADVTAESAFFMQRRQVLKALGISAAALSLPSTAQADLLSWFKGNDRPKAPAGKPLEFSQPAAWRSDLALTPEDKVTGYNNFYEFGLDKADPAANAGSLKNRTVDVENQRGSREAIYAGLQRFNASFPIRRAYLSNALRRSVVHGRAMDWFPFI</sequence>
<reference evidence="1 2" key="1">
    <citation type="submission" date="2018-06" db="EMBL/GenBank/DDBJ databases">
        <authorList>
            <consortium name="Pathogen Informatics"/>
            <person name="Doyle S."/>
        </authorList>
    </citation>
    <scope>NUCLEOTIDE SEQUENCE [LARGE SCALE GENOMIC DNA]</scope>
    <source>
        <strain evidence="1 2">NCTC12420</strain>
    </source>
</reference>